<evidence type="ECO:0000313" key="2">
    <source>
        <dbReference type="Proteomes" id="UP000740557"/>
    </source>
</evidence>
<dbReference type="EMBL" id="JAGQNX010000122">
    <property type="protein sequence ID" value="MCA9308629.1"/>
    <property type="molecule type" value="Genomic_DNA"/>
</dbReference>
<protein>
    <submittedName>
        <fullName evidence="1">Uncharacterized protein</fullName>
    </submittedName>
</protein>
<dbReference type="AlphaFoldDB" id="A0A955J219"/>
<reference evidence="1" key="2">
    <citation type="journal article" date="2021" name="Microbiome">
        <title>Successional dynamics and alternative stable states in a saline activated sludge microbial community over 9 years.</title>
        <authorList>
            <person name="Wang Y."/>
            <person name="Ye J."/>
            <person name="Ju F."/>
            <person name="Liu L."/>
            <person name="Boyd J.A."/>
            <person name="Deng Y."/>
            <person name="Parks D.H."/>
            <person name="Jiang X."/>
            <person name="Yin X."/>
            <person name="Woodcroft B.J."/>
            <person name="Tyson G.W."/>
            <person name="Hugenholtz P."/>
            <person name="Polz M.F."/>
            <person name="Zhang T."/>
        </authorList>
    </citation>
    <scope>NUCLEOTIDE SEQUENCE</scope>
    <source>
        <strain evidence="1">HKST-UBA79</strain>
    </source>
</reference>
<comment type="caution">
    <text evidence="1">The sequence shown here is derived from an EMBL/GenBank/DDBJ whole genome shotgun (WGS) entry which is preliminary data.</text>
</comment>
<evidence type="ECO:0000313" key="1">
    <source>
        <dbReference type="EMBL" id="MCA9308629.1"/>
    </source>
</evidence>
<proteinExistence type="predicted"/>
<dbReference type="Proteomes" id="UP000740557">
    <property type="component" value="Unassembled WGS sequence"/>
</dbReference>
<sequence length="473" mass="53736">MNHWKKAPLEELEVHTQPYLKTPAEETWGNHVATKAEAEEPQEIQKNYKTCLPMHVGTLIHMLIEQKVGAKDAKTPPMPDFQVHLRETSPEILAEIEALTSKCAQDIVDNVPSGYEAGICLAEIPFVQGASYIQMLEEGLADASIQQMLEEMNYQDAPTLLKMLLVEPEFYIEVNLGGTVERLTMADIIEVATNTEYYGIEETTAKLLKMLAVGASYYYLDNEALIREDWYSYFAPRKRIVTASARLDLLRLHPKEGDENAKHLIEAFKDAIKGNFFGYKRMQALMDLHTTDDEQGFIIDILIEFLQAAMEGRIALSLVEIKNSLIKDGYPESMELEHGEKDIAHTLFAIYQSIVAIIAQGTTPEAQRYRDLNNQIVLFSQLSDTNPLLKKLAREPNVFSLLKPPHSHCLVHTQWPIIQYKWHFSGDNLENMGARITYSIDPNEERPTPNTIITSLNASRLRKQVVEATTRYN</sequence>
<name>A0A955J219_UNCKA</name>
<reference evidence="1" key="1">
    <citation type="submission" date="2020-04" db="EMBL/GenBank/DDBJ databases">
        <authorList>
            <person name="Zhang T."/>
        </authorList>
    </citation>
    <scope>NUCLEOTIDE SEQUENCE</scope>
    <source>
        <strain evidence="1">HKST-UBA79</strain>
    </source>
</reference>
<organism evidence="1 2">
    <name type="scientific">candidate division WWE3 bacterium</name>
    <dbReference type="NCBI Taxonomy" id="2053526"/>
    <lineage>
        <taxon>Bacteria</taxon>
        <taxon>Katanobacteria</taxon>
    </lineage>
</organism>
<gene>
    <name evidence="1" type="ORF">KC980_03890</name>
</gene>
<accession>A0A955J219</accession>